<organism evidence="1 2">
    <name type="scientific">Pedobacter africanus</name>
    <dbReference type="NCBI Taxonomy" id="151894"/>
    <lineage>
        <taxon>Bacteria</taxon>
        <taxon>Pseudomonadati</taxon>
        <taxon>Bacteroidota</taxon>
        <taxon>Sphingobacteriia</taxon>
        <taxon>Sphingobacteriales</taxon>
        <taxon>Sphingobacteriaceae</taxon>
        <taxon>Pedobacter</taxon>
    </lineage>
</organism>
<comment type="caution">
    <text evidence="1">The sequence shown here is derived from an EMBL/GenBank/DDBJ whole genome shotgun (WGS) entry which is preliminary data.</text>
</comment>
<accession>A0ACC6L4X9</accession>
<evidence type="ECO:0000313" key="1">
    <source>
        <dbReference type="EMBL" id="MDR6786427.1"/>
    </source>
</evidence>
<reference evidence="1" key="1">
    <citation type="submission" date="2023-07" db="EMBL/GenBank/DDBJ databases">
        <title>Sorghum-associated microbial communities from plants grown in Nebraska, USA.</title>
        <authorList>
            <person name="Schachtman D."/>
        </authorList>
    </citation>
    <scope>NUCLEOTIDE SEQUENCE</scope>
    <source>
        <strain evidence="1">2697</strain>
    </source>
</reference>
<protein>
    <submittedName>
        <fullName evidence="1">Uncharacterized protein</fullName>
    </submittedName>
</protein>
<proteinExistence type="predicted"/>
<dbReference type="Proteomes" id="UP001246858">
    <property type="component" value="Unassembled WGS sequence"/>
</dbReference>
<sequence length="320" mass="35665">MMVFIYAVLIFLVLRFSVTLFNFLSNPKLGYYGKHFTDKVSIIVLTGPLGTDTKQLLDSIEQQDYAAVEVLVQDNESEDELAAQADGRYLLFLNAATTVHHGLINSLIYRTKVFNLAVLGLLPTLKPSGFLEHCVYPLNYFILLNLLPLRLIRLSNLPSFAAGNTDCLFFDAVVYKAHRWHRQLGKAARSGTDIIKLVKQQQQKAEVLLGNKFVYSNPGVNDTGGLATHLLANFGNSGFVTLIYLALVIAGPVFVLVNFDPTLAALPVGLIFLSRIMIAFLTAQKPVFNVLLHPLQMLLLFVLLLKGIWMRMLGSIKRKK</sequence>
<name>A0ACC6L4X9_9SPHI</name>
<gene>
    <name evidence="1" type="ORF">J2X78_005020</name>
</gene>
<keyword evidence="2" id="KW-1185">Reference proteome</keyword>
<dbReference type="EMBL" id="JAVDTF010000006">
    <property type="protein sequence ID" value="MDR6786427.1"/>
    <property type="molecule type" value="Genomic_DNA"/>
</dbReference>
<evidence type="ECO:0000313" key="2">
    <source>
        <dbReference type="Proteomes" id="UP001246858"/>
    </source>
</evidence>